<evidence type="ECO:0000313" key="2">
    <source>
        <dbReference type="Proteomes" id="UP000244932"/>
    </source>
</evidence>
<proteinExistence type="predicted"/>
<dbReference type="Gene3D" id="2.40.400.10">
    <property type="entry name" value="Acetoacetate decarboxylase-like"/>
    <property type="match status" value="1"/>
</dbReference>
<sequence length="330" mass="37158">MSRDVSHLPRYVDRLGHGEICFPQPLQLKGTRSYAFNIAADRDKVQALLDSQLNSACAPDLRYTPVSDSVLLTYLEVETATSLSQTIGVQGDRECMFWIPMWEWKKGRLLPRLTFFVPYLFINVDTGLVVGREIWGYRKTLGVIDLPEPGESRFVCSTTIFPTFSDTTRAQHAEIVTVQGTKPLTDAQTEFDNAEGLLHAIKREMRHERGLLETVVEGATDFAFDIARLAFDFNVHVVNLKQFRAAEDWQRACYQAVCESPAHLDAVHRGGLLPGDWQASVRMCDSHQIVNDLGLHGSVDGDILTTDVRFAFWVEFDFTTLNGVTLWEAG</sequence>
<keyword evidence="2" id="KW-1185">Reference proteome</keyword>
<gene>
    <name evidence="1" type="ORF">POI8812_03246</name>
</gene>
<evidence type="ECO:0000313" key="1">
    <source>
        <dbReference type="EMBL" id="SPF30901.1"/>
    </source>
</evidence>
<dbReference type="OrthoDB" id="8479876at2"/>
<protein>
    <recommendedName>
        <fullName evidence="3">Acetoacetate decarboxylase</fullName>
    </recommendedName>
</protein>
<evidence type="ECO:0008006" key="3">
    <source>
        <dbReference type="Google" id="ProtNLM"/>
    </source>
</evidence>
<accession>A0A2R8AF90</accession>
<reference evidence="1 2" key="1">
    <citation type="submission" date="2018-03" db="EMBL/GenBank/DDBJ databases">
        <authorList>
            <person name="Keele B.F."/>
        </authorList>
    </citation>
    <scope>NUCLEOTIDE SEQUENCE [LARGE SCALE GENOMIC DNA]</scope>
    <source>
        <strain evidence="1 2">CeCT 8812</strain>
    </source>
</reference>
<organism evidence="1 2">
    <name type="scientific">Pontivivens insulae</name>
    <dbReference type="NCBI Taxonomy" id="1639689"/>
    <lineage>
        <taxon>Bacteria</taxon>
        <taxon>Pseudomonadati</taxon>
        <taxon>Pseudomonadota</taxon>
        <taxon>Alphaproteobacteria</taxon>
        <taxon>Rhodobacterales</taxon>
        <taxon>Paracoccaceae</taxon>
        <taxon>Pontivivens</taxon>
    </lineage>
</organism>
<dbReference type="SUPFAM" id="SSF160104">
    <property type="entry name" value="Acetoacetate decarboxylase-like"/>
    <property type="match status" value="1"/>
</dbReference>
<dbReference type="InterPro" id="IPR023375">
    <property type="entry name" value="ADC_dom_sf"/>
</dbReference>
<dbReference type="RefSeq" id="WP_108783591.1">
    <property type="nucleotide sequence ID" value="NZ_OMKW01000004.1"/>
</dbReference>
<dbReference type="EMBL" id="OMKW01000004">
    <property type="protein sequence ID" value="SPF30901.1"/>
    <property type="molecule type" value="Genomic_DNA"/>
</dbReference>
<name>A0A2R8AF90_9RHOB</name>
<dbReference type="AlphaFoldDB" id="A0A2R8AF90"/>
<dbReference type="Proteomes" id="UP000244932">
    <property type="component" value="Unassembled WGS sequence"/>
</dbReference>